<dbReference type="PANTHER" id="PTHR19423">
    <property type="entry name" value="SH3 DOMAIN-BINDING PROTEIN 5"/>
    <property type="match status" value="1"/>
</dbReference>
<dbReference type="Proteomes" id="UP000326759">
    <property type="component" value="Unassembled WGS sequence"/>
</dbReference>
<organism evidence="5 6">
    <name type="scientific">Armadillidium nasatum</name>
    <dbReference type="NCBI Taxonomy" id="96803"/>
    <lineage>
        <taxon>Eukaryota</taxon>
        <taxon>Metazoa</taxon>
        <taxon>Ecdysozoa</taxon>
        <taxon>Arthropoda</taxon>
        <taxon>Crustacea</taxon>
        <taxon>Multicrustacea</taxon>
        <taxon>Malacostraca</taxon>
        <taxon>Eumalacostraca</taxon>
        <taxon>Peracarida</taxon>
        <taxon>Isopoda</taxon>
        <taxon>Oniscidea</taxon>
        <taxon>Crinocheta</taxon>
        <taxon>Armadillidiidae</taxon>
        <taxon>Armadillidium</taxon>
    </lineage>
</organism>
<feature type="compositionally biased region" description="Polar residues" evidence="4">
    <location>
        <begin position="372"/>
        <end position="388"/>
    </location>
</feature>
<feature type="region of interest" description="Disordered" evidence="4">
    <location>
        <begin position="94"/>
        <end position="117"/>
    </location>
</feature>
<name>A0A5N5SRM0_9CRUS</name>
<keyword evidence="6" id="KW-1185">Reference proteome</keyword>
<gene>
    <name evidence="5" type="ORF">Anas_10458</name>
</gene>
<evidence type="ECO:0000256" key="3">
    <source>
        <dbReference type="SAM" id="Coils"/>
    </source>
</evidence>
<dbReference type="OrthoDB" id="446789at2759"/>
<evidence type="ECO:0000313" key="6">
    <source>
        <dbReference type="Proteomes" id="UP000326759"/>
    </source>
</evidence>
<feature type="region of interest" description="Disordered" evidence="4">
    <location>
        <begin position="307"/>
        <end position="335"/>
    </location>
</feature>
<feature type="region of interest" description="Disordered" evidence="4">
    <location>
        <begin position="360"/>
        <end position="484"/>
    </location>
</feature>
<feature type="compositionally biased region" description="Polar residues" evidence="4">
    <location>
        <begin position="413"/>
        <end position="423"/>
    </location>
</feature>
<dbReference type="InterPro" id="IPR007940">
    <property type="entry name" value="SH3BP5"/>
</dbReference>
<accession>A0A5N5SRM0</accession>
<evidence type="ECO:0000256" key="1">
    <source>
        <dbReference type="ARBA" id="ARBA00007796"/>
    </source>
</evidence>
<feature type="compositionally biased region" description="Basic and acidic residues" evidence="4">
    <location>
        <begin position="360"/>
        <end position="369"/>
    </location>
</feature>
<keyword evidence="2 3" id="KW-0175">Coiled coil</keyword>
<feature type="compositionally biased region" description="Polar residues" evidence="4">
    <location>
        <begin position="473"/>
        <end position="484"/>
    </location>
</feature>
<evidence type="ECO:0000313" key="5">
    <source>
        <dbReference type="EMBL" id="KAB7496657.1"/>
    </source>
</evidence>
<sequence>MKELQLFFLEERKNVEKFIENRENEIARPYFELKAAVNQRLEEQKRHVRELETAVASAKANYAQALSNLETISDQIHKNRQSRLDLGIRGVGVGAESPGPPFSTKNESEIAKQKSVETPIEKTTSVLEHLSHCHDENTSSVTNPISDILPQLSGRKAEGETCQSTVSSKLVVNSSLEGDLKDSSSLKGVKSREDSISVGSNHTNGESGDQHGSYLSGWQFVAFPGLPQNASQSLLSVDDKESVVSDSESLTSIEMLSEEAIANLMLEDEINEASQSICSPHYSEEYLAPPFAKCGTVNHPFVLGITKKPEEKNSSQASSSDSGEQWEVVSDPQEQATAFSTTEQKLCVVTQEDPSIKADLAKEDSENHSKICVNSKSDSSITGNINDQSVERKSPNEANSSHHVSVILDNSDRPQTLPVNSQYLKGGVSSDSSSSLNSNSFSESFSPSYAPLSDTPDMDAATAENHKVEDMSPASSSNDQHNNV</sequence>
<dbReference type="GO" id="GO:0035556">
    <property type="term" value="P:intracellular signal transduction"/>
    <property type="evidence" value="ECO:0007669"/>
    <property type="project" value="InterPro"/>
</dbReference>
<reference evidence="5 6" key="1">
    <citation type="journal article" date="2019" name="PLoS Biol.">
        <title>Sex chromosomes control vertical transmission of feminizing Wolbachia symbionts in an isopod.</title>
        <authorList>
            <person name="Becking T."/>
            <person name="Chebbi M.A."/>
            <person name="Giraud I."/>
            <person name="Moumen B."/>
            <person name="Laverre T."/>
            <person name="Caubet Y."/>
            <person name="Peccoud J."/>
            <person name="Gilbert C."/>
            <person name="Cordaux R."/>
        </authorList>
    </citation>
    <scope>NUCLEOTIDE SEQUENCE [LARGE SCALE GENOMIC DNA]</scope>
    <source>
        <strain evidence="5">ANa2</strain>
        <tissue evidence="5">Whole body excluding digestive tract and cuticle</tissue>
    </source>
</reference>
<proteinExistence type="inferred from homology"/>
<feature type="coiled-coil region" evidence="3">
    <location>
        <begin position="34"/>
        <end position="75"/>
    </location>
</feature>
<dbReference type="EMBL" id="SEYY01021142">
    <property type="protein sequence ID" value="KAB7496657.1"/>
    <property type="molecule type" value="Genomic_DNA"/>
</dbReference>
<evidence type="ECO:0008006" key="7">
    <source>
        <dbReference type="Google" id="ProtNLM"/>
    </source>
</evidence>
<feature type="compositionally biased region" description="Basic and acidic residues" evidence="4">
    <location>
        <begin position="106"/>
        <end position="115"/>
    </location>
</feature>
<evidence type="ECO:0000256" key="2">
    <source>
        <dbReference type="ARBA" id="ARBA00023054"/>
    </source>
</evidence>
<dbReference type="GO" id="GO:0005737">
    <property type="term" value="C:cytoplasm"/>
    <property type="evidence" value="ECO:0007669"/>
    <property type="project" value="TreeGrafter"/>
</dbReference>
<feature type="compositionally biased region" description="Basic and acidic residues" evidence="4">
    <location>
        <begin position="179"/>
        <end position="195"/>
    </location>
</feature>
<comment type="similarity">
    <text evidence="1">Belongs to the SH3BP5 family.</text>
</comment>
<feature type="region of interest" description="Disordered" evidence="4">
    <location>
        <begin position="179"/>
        <end position="210"/>
    </location>
</feature>
<dbReference type="PANTHER" id="PTHR19423:SF1">
    <property type="entry name" value="SH3 DOMAIN-BINDING PROTEIN 5"/>
    <property type="match status" value="1"/>
</dbReference>
<dbReference type="AlphaFoldDB" id="A0A5N5SRM0"/>
<comment type="caution">
    <text evidence="5">The sequence shown here is derived from an EMBL/GenBank/DDBJ whole genome shotgun (WGS) entry which is preliminary data.</text>
</comment>
<feature type="compositionally biased region" description="Polar residues" evidence="4">
    <location>
        <begin position="197"/>
        <end position="207"/>
    </location>
</feature>
<evidence type="ECO:0000256" key="4">
    <source>
        <dbReference type="SAM" id="MobiDB-lite"/>
    </source>
</evidence>
<dbReference type="Pfam" id="PF05276">
    <property type="entry name" value="SH3BP5"/>
    <property type="match status" value="1"/>
</dbReference>
<dbReference type="GO" id="GO:0004860">
    <property type="term" value="F:protein kinase inhibitor activity"/>
    <property type="evidence" value="ECO:0007669"/>
    <property type="project" value="TreeGrafter"/>
</dbReference>
<protein>
    <recommendedName>
        <fullName evidence="7">SH3 domain-binding protein 5-like protein</fullName>
    </recommendedName>
</protein>
<feature type="compositionally biased region" description="Low complexity" evidence="4">
    <location>
        <begin position="429"/>
        <end position="448"/>
    </location>
</feature>